<dbReference type="Pfam" id="PF00067">
    <property type="entry name" value="p450"/>
    <property type="match status" value="1"/>
</dbReference>
<keyword evidence="4 6" id="KW-0503">Monooxygenase</keyword>
<dbReference type="GO" id="GO:0016712">
    <property type="term" value="F:oxidoreductase activity, acting on paired donors, with incorporation or reduction of molecular oxygen, reduced flavin or flavoprotein as one donor, and incorporation of one atom of oxygen"/>
    <property type="evidence" value="ECO:0007669"/>
    <property type="project" value="TreeGrafter"/>
</dbReference>
<dbReference type="Proteomes" id="UP000000311">
    <property type="component" value="Unassembled WGS sequence"/>
</dbReference>
<comment type="cofactor">
    <cofactor evidence="5">
        <name>heme</name>
        <dbReference type="ChEBI" id="CHEBI:30413"/>
    </cofactor>
</comment>
<keyword evidence="5 6" id="KW-0349">Heme</keyword>
<gene>
    <name evidence="7" type="ORF">EAG_11108</name>
</gene>
<keyword evidence="3 5" id="KW-0408">Iron</keyword>
<dbReference type="PANTHER" id="PTHR24300">
    <property type="entry name" value="CYTOCHROME P450 508A4-RELATED"/>
    <property type="match status" value="1"/>
</dbReference>
<comment type="similarity">
    <text evidence="1 6">Belongs to the cytochrome P450 family.</text>
</comment>
<evidence type="ECO:0000256" key="6">
    <source>
        <dbReference type="RuleBase" id="RU000461"/>
    </source>
</evidence>
<sequence length="542" mass="62232">MLEYPLMQASWHEMGKIDIVYILVEFSSVFLFVRLFINWIKYICSLPPGPWGLPLVGYLPFINGSDLHLQYCEMAQKYGPIFCARLGNQLVVVVSDYRIIRDMFRREEFTGRPHIEFTNILDGYGIVNTEGALWKDQRRFLHNKLRCFGMTNLSAKNKSLESKIMNEVVTFLRGLAVRHGTPINISLPLGMSISNVICTLLMGMRFHHSEWRFKRFMALIEEGFKYFAKIALINYLWPFINYLLRFLPCMQVTRNKISQNRAEMANFFQETIDQHRATFNRNNVRDIVDTYLLEIEQAKEEGREEQLFEGKNHDRQMQQILGDLFSAGMETVKTTLEWAVIFMLHYPKAAKAVQRELDEVVGRARMPTLEDLPFLPITEATILEILRKSSIVPLGTTHATTRDTTLNGYAIPAGTQIVPLLHAVHMDPKLWDEPEVFRPSRFLSSEGKICKPEYFMPFGVGRRMCLGEVLARMEIFLFFGSLMHTFDLSLPEGASLPSLRGNAGITISPDPFKVCFLQRDFNVECGSNEVTTGGPLRNVGSH</sequence>
<dbReference type="FunCoup" id="E1ZW76">
    <property type="interactions" value="133"/>
</dbReference>
<dbReference type="GO" id="GO:0020037">
    <property type="term" value="F:heme binding"/>
    <property type="evidence" value="ECO:0007669"/>
    <property type="project" value="InterPro"/>
</dbReference>
<dbReference type="SUPFAM" id="SSF48264">
    <property type="entry name" value="Cytochrome P450"/>
    <property type="match status" value="1"/>
</dbReference>
<proteinExistence type="inferred from homology"/>
<evidence type="ECO:0000256" key="2">
    <source>
        <dbReference type="ARBA" id="ARBA00022723"/>
    </source>
</evidence>
<evidence type="ECO:0000256" key="3">
    <source>
        <dbReference type="ARBA" id="ARBA00023004"/>
    </source>
</evidence>
<dbReference type="FunFam" id="1.10.630.10:FF:000070">
    <property type="entry name" value="cytochrome P450 18a1"/>
    <property type="match status" value="1"/>
</dbReference>
<evidence type="ECO:0000313" key="8">
    <source>
        <dbReference type="Proteomes" id="UP000000311"/>
    </source>
</evidence>
<dbReference type="InterPro" id="IPR050182">
    <property type="entry name" value="Cytochrome_P450_fam2"/>
</dbReference>
<dbReference type="OMA" id="ICGITMS"/>
<name>E1ZW76_CAMFO</name>
<dbReference type="InterPro" id="IPR036396">
    <property type="entry name" value="Cyt_P450_sf"/>
</dbReference>
<evidence type="ECO:0000256" key="4">
    <source>
        <dbReference type="ARBA" id="ARBA00023033"/>
    </source>
</evidence>
<dbReference type="GO" id="GO:0006082">
    <property type="term" value="P:organic acid metabolic process"/>
    <property type="evidence" value="ECO:0007669"/>
    <property type="project" value="TreeGrafter"/>
</dbReference>
<dbReference type="PANTHER" id="PTHR24300:SF413">
    <property type="entry name" value="CYTOCHROME P450 18A1"/>
    <property type="match status" value="1"/>
</dbReference>
<keyword evidence="2 5" id="KW-0479">Metal-binding</keyword>
<evidence type="ECO:0000256" key="1">
    <source>
        <dbReference type="ARBA" id="ARBA00010617"/>
    </source>
</evidence>
<evidence type="ECO:0000256" key="5">
    <source>
        <dbReference type="PIRSR" id="PIRSR602401-1"/>
    </source>
</evidence>
<evidence type="ECO:0000313" key="7">
    <source>
        <dbReference type="EMBL" id="EFN74585.1"/>
    </source>
</evidence>
<dbReference type="STRING" id="104421.E1ZW76"/>
<dbReference type="PRINTS" id="PR00385">
    <property type="entry name" value="P450"/>
</dbReference>
<keyword evidence="8" id="KW-1185">Reference proteome</keyword>
<dbReference type="Gene3D" id="1.10.630.10">
    <property type="entry name" value="Cytochrome P450"/>
    <property type="match status" value="1"/>
</dbReference>
<dbReference type="GO" id="GO:0005737">
    <property type="term" value="C:cytoplasm"/>
    <property type="evidence" value="ECO:0007669"/>
    <property type="project" value="TreeGrafter"/>
</dbReference>
<reference evidence="7 8" key="1">
    <citation type="journal article" date="2010" name="Science">
        <title>Genomic comparison of the ants Camponotus floridanus and Harpegnathos saltator.</title>
        <authorList>
            <person name="Bonasio R."/>
            <person name="Zhang G."/>
            <person name="Ye C."/>
            <person name="Mutti N.S."/>
            <person name="Fang X."/>
            <person name="Qin N."/>
            <person name="Donahue G."/>
            <person name="Yang P."/>
            <person name="Li Q."/>
            <person name="Li C."/>
            <person name="Zhang P."/>
            <person name="Huang Z."/>
            <person name="Berger S.L."/>
            <person name="Reinberg D."/>
            <person name="Wang J."/>
            <person name="Liebig J."/>
        </authorList>
    </citation>
    <scope>NUCLEOTIDE SEQUENCE [LARGE SCALE GENOMIC DNA]</scope>
    <source>
        <strain evidence="8">C129</strain>
    </source>
</reference>
<protein>
    <submittedName>
        <fullName evidence="7">Cytochrome P450 18a1</fullName>
    </submittedName>
</protein>
<organism evidence="8">
    <name type="scientific">Camponotus floridanus</name>
    <name type="common">Florida carpenter ant</name>
    <dbReference type="NCBI Taxonomy" id="104421"/>
    <lineage>
        <taxon>Eukaryota</taxon>
        <taxon>Metazoa</taxon>
        <taxon>Ecdysozoa</taxon>
        <taxon>Arthropoda</taxon>
        <taxon>Hexapoda</taxon>
        <taxon>Insecta</taxon>
        <taxon>Pterygota</taxon>
        <taxon>Neoptera</taxon>
        <taxon>Endopterygota</taxon>
        <taxon>Hymenoptera</taxon>
        <taxon>Apocrita</taxon>
        <taxon>Aculeata</taxon>
        <taxon>Formicoidea</taxon>
        <taxon>Formicidae</taxon>
        <taxon>Formicinae</taxon>
        <taxon>Camponotus</taxon>
    </lineage>
</organism>
<feature type="binding site" description="axial binding residue" evidence="5">
    <location>
        <position position="465"/>
    </location>
    <ligand>
        <name>heme</name>
        <dbReference type="ChEBI" id="CHEBI:30413"/>
    </ligand>
    <ligandPart>
        <name>Fe</name>
        <dbReference type="ChEBI" id="CHEBI:18248"/>
    </ligandPart>
</feature>
<accession>E1ZW76</accession>
<dbReference type="GO" id="GO:0006805">
    <property type="term" value="P:xenobiotic metabolic process"/>
    <property type="evidence" value="ECO:0007669"/>
    <property type="project" value="TreeGrafter"/>
</dbReference>
<dbReference type="InParanoid" id="E1ZW76"/>
<dbReference type="PRINTS" id="PR00463">
    <property type="entry name" value="EP450I"/>
</dbReference>
<dbReference type="GO" id="GO:0005506">
    <property type="term" value="F:iron ion binding"/>
    <property type="evidence" value="ECO:0007669"/>
    <property type="project" value="InterPro"/>
</dbReference>
<dbReference type="InterPro" id="IPR001128">
    <property type="entry name" value="Cyt_P450"/>
</dbReference>
<dbReference type="InterPro" id="IPR017972">
    <property type="entry name" value="Cyt_P450_CS"/>
</dbReference>
<dbReference type="EMBL" id="GL434776">
    <property type="protein sequence ID" value="EFN74585.1"/>
    <property type="molecule type" value="Genomic_DNA"/>
</dbReference>
<keyword evidence="6" id="KW-0560">Oxidoreductase</keyword>
<dbReference type="AlphaFoldDB" id="E1ZW76"/>
<dbReference type="OrthoDB" id="1055148at2759"/>
<dbReference type="InterPro" id="IPR002401">
    <property type="entry name" value="Cyt_P450_E_grp-I"/>
</dbReference>
<dbReference type="PROSITE" id="PS00086">
    <property type="entry name" value="CYTOCHROME_P450"/>
    <property type="match status" value="1"/>
</dbReference>
<dbReference type="GO" id="GO:0008395">
    <property type="term" value="F:steroid hydroxylase activity"/>
    <property type="evidence" value="ECO:0007669"/>
    <property type="project" value="TreeGrafter"/>
</dbReference>